<organism evidence="1 2">
    <name type="scientific">Hungatella effluvii</name>
    <dbReference type="NCBI Taxonomy" id="1096246"/>
    <lineage>
        <taxon>Bacteria</taxon>
        <taxon>Bacillati</taxon>
        <taxon>Bacillota</taxon>
        <taxon>Clostridia</taxon>
        <taxon>Lachnospirales</taxon>
        <taxon>Lachnospiraceae</taxon>
        <taxon>Hungatella</taxon>
    </lineage>
</organism>
<gene>
    <name evidence="1" type="ORF">DFR60_104254</name>
</gene>
<accession>A0A2V3Y6W3</accession>
<sequence>MKIYTNKNYEVLSLDVQPNHYAYEIETDKTREEIFGDWCIECIRKYRYEPTYEFLLDRNGNTVLNEAGDPVYKKDSEGKRIQNGWTWYSLVSHQYLQQIQEKNQIQSQIDDLICIMADLIGGVYYA</sequence>
<evidence type="ECO:0000313" key="2">
    <source>
        <dbReference type="Proteomes" id="UP000248057"/>
    </source>
</evidence>
<dbReference type="Proteomes" id="UP000248057">
    <property type="component" value="Unassembled WGS sequence"/>
</dbReference>
<name>A0A2V3Y6W3_9FIRM</name>
<dbReference type="EMBL" id="QJKD01000004">
    <property type="protein sequence ID" value="PXX54428.1"/>
    <property type="molecule type" value="Genomic_DNA"/>
</dbReference>
<dbReference type="RefSeq" id="WP_110322746.1">
    <property type="nucleotide sequence ID" value="NZ_JAQETU010000015.1"/>
</dbReference>
<dbReference type="GeneID" id="86061272"/>
<proteinExistence type="predicted"/>
<evidence type="ECO:0000313" key="1">
    <source>
        <dbReference type="EMBL" id="PXX54428.1"/>
    </source>
</evidence>
<comment type="caution">
    <text evidence="1">The sequence shown here is derived from an EMBL/GenBank/DDBJ whole genome shotgun (WGS) entry which is preliminary data.</text>
</comment>
<keyword evidence="2" id="KW-1185">Reference proteome</keyword>
<protein>
    <submittedName>
        <fullName evidence="1">Uncharacterized protein</fullName>
    </submittedName>
</protein>
<dbReference type="AlphaFoldDB" id="A0A2V3Y6W3"/>
<reference evidence="1 2" key="1">
    <citation type="submission" date="2018-05" db="EMBL/GenBank/DDBJ databases">
        <title>Genomic Encyclopedia of Type Strains, Phase IV (KMG-IV): sequencing the most valuable type-strain genomes for metagenomic binning, comparative biology and taxonomic classification.</title>
        <authorList>
            <person name="Goeker M."/>
        </authorList>
    </citation>
    <scope>NUCLEOTIDE SEQUENCE [LARGE SCALE GENOMIC DNA]</scope>
    <source>
        <strain evidence="1 2">DSM 24995</strain>
    </source>
</reference>